<comment type="caution">
    <text evidence="2">The sequence shown here is derived from an EMBL/GenBank/DDBJ whole genome shotgun (WGS) entry which is preliminary data.</text>
</comment>
<evidence type="ECO:0000313" key="3">
    <source>
        <dbReference type="Proteomes" id="UP001066276"/>
    </source>
</evidence>
<dbReference type="Gene3D" id="1.10.510.10">
    <property type="entry name" value="Transferase(Phosphotransferase) domain 1"/>
    <property type="match status" value="1"/>
</dbReference>
<dbReference type="Proteomes" id="UP001066276">
    <property type="component" value="Chromosome 2_2"/>
</dbReference>
<accession>A0AAV7V1I3</accession>
<feature type="non-terminal residue" evidence="2">
    <location>
        <position position="80"/>
    </location>
</feature>
<dbReference type="PANTHER" id="PTHR23257:SF963">
    <property type="entry name" value="AT08303P"/>
    <property type="match status" value="1"/>
</dbReference>
<dbReference type="GO" id="GO:0004672">
    <property type="term" value="F:protein kinase activity"/>
    <property type="evidence" value="ECO:0007669"/>
    <property type="project" value="InterPro"/>
</dbReference>
<dbReference type="PROSITE" id="PS50011">
    <property type="entry name" value="PROTEIN_KINASE_DOM"/>
    <property type="match status" value="1"/>
</dbReference>
<feature type="domain" description="Protein kinase" evidence="1">
    <location>
        <begin position="1"/>
        <end position="80"/>
    </location>
</feature>
<dbReference type="InterPro" id="IPR050167">
    <property type="entry name" value="Ser_Thr_protein_kinase"/>
</dbReference>
<keyword evidence="3" id="KW-1185">Reference proteome</keyword>
<proteinExistence type="predicted"/>
<dbReference type="AlphaFoldDB" id="A0AAV7V1I3"/>
<evidence type="ECO:0000259" key="1">
    <source>
        <dbReference type="PROSITE" id="PS50011"/>
    </source>
</evidence>
<dbReference type="InterPro" id="IPR011009">
    <property type="entry name" value="Kinase-like_dom_sf"/>
</dbReference>
<name>A0AAV7V1I3_PLEWA</name>
<dbReference type="GO" id="GO:0007165">
    <property type="term" value="P:signal transduction"/>
    <property type="evidence" value="ECO:0007669"/>
    <property type="project" value="TreeGrafter"/>
</dbReference>
<dbReference type="PANTHER" id="PTHR23257">
    <property type="entry name" value="SERINE-THREONINE PROTEIN KINASE"/>
    <property type="match status" value="1"/>
</dbReference>
<dbReference type="EMBL" id="JANPWB010000004">
    <property type="protein sequence ID" value="KAJ1195187.1"/>
    <property type="molecule type" value="Genomic_DNA"/>
</dbReference>
<feature type="non-terminal residue" evidence="2">
    <location>
        <position position="1"/>
    </location>
</feature>
<sequence length="80" mass="8796">RLSHPNIVGLMAITKTSSSVLIASGYMHGASLNEVLYRAECPVKLLSADKFYVGLEISMAIEYIHSKNILHQDIKPANIL</sequence>
<dbReference type="GO" id="GO:0005737">
    <property type="term" value="C:cytoplasm"/>
    <property type="evidence" value="ECO:0007669"/>
    <property type="project" value="TreeGrafter"/>
</dbReference>
<organism evidence="2 3">
    <name type="scientific">Pleurodeles waltl</name>
    <name type="common">Iberian ribbed newt</name>
    <dbReference type="NCBI Taxonomy" id="8319"/>
    <lineage>
        <taxon>Eukaryota</taxon>
        <taxon>Metazoa</taxon>
        <taxon>Chordata</taxon>
        <taxon>Craniata</taxon>
        <taxon>Vertebrata</taxon>
        <taxon>Euteleostomi</taxon>
        <taxon>Amphibia</taxon>
        <taxon>Batrachia</taxon>
        <taxon>Caudata</taxon>
        <taxon>Salamandroidea</taxon>
        <taxon>Salamandridae</taxon>
        <taxon>Pleurodelinae</taxon>
        <taxon>Pleurodeles</taxon>
    </lineage>
</organism>
<dbReference type="GO" id="GO:0005524">
    <property type="term" value="F:ATP binding"/>
    <property type="evidence" value="ECO:0007669"/>
    <property type="project" value="InterPro"/>
</dbReference>
<reference evidence="2" key="1">
    <citation type="journal article" date="2022" name="bioRxiv">
        <title>Sequencing and chromosome-scale assembly of the giantPleurodeles waltlgenome.</title>
        <authorList>
            <person name="Brown T."/>
            <person name="Elewa A."/>
            <person name="Iarovenko S."/>
            <person name="Subramanian E."/>
            <person name="Araus A.J."/>
            <person name="Petzold A."/>
            <person name="Susuki M."/>
            <person name="Suzuki K.-i.T."/>
            <person name="Hayashi T."/>
            <person name="Toyoda A."/>
            <person name="Oliveira C."/>
            <person name="Osipova E."/>
            <person name="Leigh N.D."/>
            <person name="Simon A."/>
            <person name="Yun M.H."/>
        </authorList>
    </citation>
    <scope>NUCLEOTIDE SEQUENCE</scope>
    <source>
        <strain evidence="2">20211129_DDA</strain>
        <tissue evidence="2">Liver</tissue>
    </source>
</reference>
<dbReference type="InterPro" id="IPR000719">
    <property type="entry name" value="Prot_kinase_dom"/>
</dbReference>
<gene>
    <name evidence="2" type="ORF">NDU88_004468</name>
</gene>
<dbReference type="Pfam" id="PF00069">
    <property type="entry name" value="Pkinase"/>
    <property type="match status" value="1"/>
</dbReference>
<dbReference type="SUPFAM" id="SSF56112">
    <property type="entry name" value="Protein kinase-like (PK-like)"/>
    <property type="match status" value="1"/>
</dbReference>
<protein>
    <recommendedName>
        <fullName evidence="1">Protein kinase domain-containing protein</fullName>
    </recommendedName>
</protein>
<evidence type="ECO:0000313" key="2">
    <source>
        <dbReference type="EMBL" id="KAJ1195187.1"/>
    </source>
</evidence>